<keyword evidence="1" id="KW-0812">Transmembrane</keyword>
<feature type="transmembrane region" description="Helical" evidence="1">
    <location>
        <begin position="86"/>
        <end position="106"/>
    </location>
</feature>
<organism evidence="2 3">
    <name type="scientific">Cuscuta campestris</name>
    <dbReference type="NCBI Taxonomy" id="132261"/>
    <lineage>
        <taxon>Eukaryota</taxon>
        <taxon>Viridiplantae</taxon>
        <taxon>Streptophyta</taxon>
        <taxon>Embryophyta</taxon>
        <taxon>Tracheophyta</taxon>
        <taxon>Spermatophyta</taxon>
        <taxon>Magnoliopsida</taxon>
        <taxon>eudicotyledons</taxon>
        <taxon>Gunneridae</taxon>
        <taxon>Pentapetalae</taxon>
        <taxon>asterids</taxon>
        <taxon>lamiids</taxon>
        <taxon>Solanales</taxon>
        <taxon>Convolvulaceae</taxon>
        <taxon>Cuscuteae</taxon>
        <taxon>Cuscuta</taxon>
        <taxon>Cuscuta subgen. Grammica</taxon>
        <taxon>Cuscuta sect. Cleistogrammica</taxon>
    </lineage>
</organism>
<protein>
    <submittedName>
        <fullName evidence="2">Uncharacterized protein</fullName>
    </submittedName>
</protein>
<evidence type="ECO:0000313" key="2">
    <source>
        <dbReference type="EMBL" id="VFQ59741.1"/>
    </source>
</evidence>
<evidence type="ECO:0000256" key="1">
    <source>
        <dbReference type="SAM" id="Phobius"/>
    </source>
</evidence>
<dbReference type="GO" id="GO:0009535">
    <property type="term" value="C:chloroplast thylakoid membrane"/>
    <property type="evidence" value="ECO:0007669"/>
    <property type="project" value="TreeGrafter"/>
</dbReference>
<accession>A0A484K1P0</accession>
<dbReference type="OrthoDB" id="5296at2759"/>
<keyword evidence="1" id="KW-0472">Membrane</keyword>
<dbReference type="EMBL" id="OOIL02000049">
    <property type="protein sequence ID" value="VFQ59741.1"/>
    <property type="molecule type" value="Genomic_DNA"/>
</dbReference>
<proteinExistence type="predicted"/>
<dbReference type="AlphaFoldDB" id="A0A484K1P0"/>
<dbReference type="PANTHER" id="PTHR35733">
    <property type="entry name" value="OS02G0307800 PROTEIN"/>
    <property type="match status" value="1"/>
</dbReference>
<name>A0A484K1P0_9ASTE</name>
<reference evidence="2 3" key="1">
    <citation type="submission" date="2018-04" db="EMBL/GenBank/DDBJ databases">
        <authorList>
            <person name="Vogel A."/>
        </authorList>
    </citation>
    <scope>NUCLEOTIDE SEQUENCE [LARGE SCALE GENOMIC DNA]</scope>
</reference>
<evidence type="ECO:0000313" key="3">
    <source>
        <dbReference type="Proteomes" id="UP000595140"/>
    </source>
</evidence>
<gene>
    <name evidence="2" type="ORF">CCAM_LOCUS1517</name>
</gene>
<dbReference type="PANTHER" id="PTHR35733:SF1">
    <property type="entry name" value="OS02G0307800 PROTEIN"/>
    <property type="match status" value="1"/>
</dbReference>
<sequence>MRGAQHCSFSIVSSLRRLKPSFAPFNFSVYNPIKTLRPVRAQKLLPARQESWLANASPPLHLEEGPIELPSSDSSIFASSDDPTPIQIATSLLLTGAISVFLFRSLRLRLKRAKELVKNLGHRE</sequence>
<keyword evidence="1" id="KW-1133">Transmembrane helix</keyword>
<dbReference type="Proteomes" id="UP000595140">
    <property type="component" value="Unassembled WGS sequence"/>
</dbReference>
<keyword evidence="3" id="KW-1185">Reference proteome</keyword>